<organism evidence="2 3">
    <name type="scientific">Roseofilum reptotaenium AO1-A</name>
    <dbReference type="NCBI Taxonomy" id="1925591"/>
    <lineage>
        <taxon>Bacteria</taxon>
        <taxon>Bacillati</taxon>
        <taxon>Cyanobacteriota</taxon>
        <taxon>Cyanophyceae</taxon>
        <taxon>Desertifilales</taxon>
        <taxon>Desertifilaceae</taxon>
        <taxon>Roseofilum</taxon>
    </lineage>
</organism>
<dbReference type="PANTHER" id="PTHR34107">
    <property type="entry name" value="SLL0198 PROTEIN-RELATED"/>
    <property type="match status" value="1"/>
</dbReference>
<gene>
    <name evidence="2" type="ORF">BI308_23575</name>
</gene>
<feature type="domain" description="Putative restriction endonuclease" evidence="1">
    <location>
        <begin position="17"/>
        <end position="188"/>
    </location>
</feature>
<sequence length="193" mass="21482">MAALTLDLSPIATLTRSEFRKLCAANPDRKLERSPQGELIIMAPTGGETGNHNFCIAGQLYVWSQTNGQGKAFDSSTGFELPLGGDRSPDVSWIPLEKWNALTPQERKGFLPLCPDFVIELLSPSDSWTGGQRKMEEYQANGCRLGWLLDPKGKRVGIYRPNQPVQILHQPQILSGEDVLVGFELDVQFLWIE</sequence>
<dbReference type="CDD" id="cd06260">
    <property type="entry name" value="DUF820-like"/>
    <property type="match status" value="1"/>
</dbReference>
<dbReference type="STRING" id="1925591.BI308_23575"/>
<evidence type="ECO:0000259" key="1">
    <source>
        <dbReference type="Pfam" id="PF05685"/>
    </source>
</evidence>
<dbReference type="Gene3D" id="3.90.1570.10">
    <property type="entry name" value="tt1808, chain A"/>
    <property type="match status" value="1"/>
</dbReference>
<dbReference type="PANTHER" id="PTHR34107:SF6">
    <property type="entry name" value="SLR0981 PROTEIN"/>
    <property type="match status" value="1"/>
</dbReference>
<dbReference type="SUPFAM" id="SSF52980">
    <property type="entry name" value="Restriction endonuclease-like"/>
    <property type="match status" value="1"/>
</dbReference>
<comment type="caution">
    <text evidence="2">The sequence shown here is derived from an EMBL/GenBank/DDBJ whole genome shotgun (WGS) entry which is preliminary data.</text>
</comment>
<keyword evidence="3" id="KW-1185">Reference proteome</keyword>
<protein>
    <recommendedName>
        <fullName evidence="1">Putative restriction endonuclease domain-containing protein</fullName>
    </recommendedName>
</protein>
<dbReference type="EMBL" id="MLAW01000064">
    <property type="protein sequence ID" value="OJJ16504.1"/>
    <property type="molecule type" value="Genomic_DNA"/>
</dbReference>
<evidence type="ECO:0000313" key="2">
    <source>
        <dbReference type="EMBL" id="OJJ16504.1"/>
    </source>
</evidence>
<accession>A0A1L9QKB1</accession>
<evidence type="ECO:0000313" key="3">
    <source>
        <dbReference type="Proteomes" id="UP000183940"/>
    </source>
</evidence>
<dbReference type="Proteomes" id="UP000183940">
    <property type="component" value="Unassembled WGS sequence"/>
</dbReference>
<dbReference type="AlphaFoldDB" id="A0A1L9QKB1"/>
<dbReference type="InterPro" id="IPR012296">
    <property type="entry name" value="Nuclease_put_TT1808"/>
</dbReference>
<reference evidence="2" key="1">
    <citation type="submission" date="2016-10" db="EMBL/GenBank/DDBJ databases">
        <title>CRISPR-Cas defence system in Roseofilum reptotaenium: evidence of a bacteriophage-cyanobacterium arms race in the coral black band disease.</title>
        <authorList>
            <person name="Buerger P."/>
            <person name="Wood-Charlson E.M."/>
            <person name="Weynberg K.D."/>
            <person name="Willis B."/>
            <person name="Van Oppen M.J."/>
        </authorList>
    </citation>
    <scope>NUCLEOTIDE SEQUENCE [LARGE SCALE GENOMIC DNA]</scope>
    <source>
        <strain evidence="2">AO1-A</strain>
    </source>
</reference>
<dbReference type="InterPro" id="IPR008538">
    <property type="entry name" value="Uma2"/>
</dbReference>
<proteinExistence type="predicted"/>
<dbReference type="Pfam" id="PF05685">
    <property type="entry name" value="Uma2"/>
    <property type="match status" value="1"/>
</dbReference>
<name>A0A1L9QKB1_9CYAN</name>
<dbReference type="InterPro" id="IPR011335">
    <property type="entry name" value="Restrct_endonuc-II-like"/>
</dbReference>